<accession>A0AAU7CJP4</accession>
<sequence length="981" mass="100762">MMSIRDAIRFKSAFSSRMKRSKRRASVHSRVCGIEVLEDRQLLSTFTVSNLNQAGVGSLRRAILESNAQPGPDSIDFQVSGTIRVGRTSLPAITDTVALDGSTAPSFAGSPVVTVNFQGTKGLRFENGADGSLLKSLSLVKAGDAGVTLRASRVTVEGNYIGLLADGKTAAGNRGDGIRIDASSRDNLIGNSDPVTSVSYYDASAVSIQPVSAWQGIRPADTSDQYLMVGTSGLNGLLYEGPISGTGGASYLVNYPGATSTSVYGPDNLQGDRLRLVGSYKTGNDTVQGFLFEGTTAELSQSGNYRTIDYPGAKFTYVHSTMGGLAVGNADGPVANLPIGTGHAFLYDVAQNTLLPDIVYPGSTSTTAYGIWHNGLTSYTIVGGYSTLLNASGDVSNGFMVDYDSATGKYTNWTSFAYPNGPIGRDFITHFEGISSTESGVYTLNADSVQAGSANPAQGSWVTVRRNPDRSFGPAVWVDLNYPGVDPSISSSNSVAGNQVVGLVIGASGTSSFQATVNTGFQLSNVISGNRGNGIGIYGSHDNQIAMNQIGTDATGTLRRGNAKNGILVTQGAARNLIGGQATGGNDPTANVFVRPPQGNLISGNQGNGVLINKGATQNILSGNFVGTDASGNAALGNRLDGVAIENANGNQLIGCTLQQSPFVFYNVLSGNGGNGLRITNSNDTTVQANFMGVGANNATIVANGGNGLLVSGTSNNTQVGGVIPLGNVISGNNRNGIEVRDKASGFISFNTFAGIYAFGDAAANRLNGILITSSGGNNLIRTCIVSGNLGNGIELGGQATGVQVIDTAVGTNTSIQTSIPNQGSGIKISGNAHGNAIGGFKPSVEPQVTISSNRRYGIEFTGKANNNEVFHTYIGTNFNDTANLGNNLGGILLGAGTSSNTIGGRATALQNKILNSLGNGVTIQCSQGNAVLGNEISTNLGYGVFASGFCYGTVVAGNTITSNAKGNVNLTNAVGVEFIP</sequence>
<dbReference type="EMBL" id="CP155447">
    <property type="protein sequence ID" value="XBH05381.1"/>
    <property type="molecule type" value="Genomic_DNA"/>
</dbReference>
<gene>
    <name evidence="1" type="ORF">V5E97_05025</name>
</gene>
<evidence type="ECO:0000313" key="1">
    <source>
        <dbReference type="EMBL" id="XBH05381.1"/>
    </source>
</evidence>
<dbReference type="SMART" id="SM00710">
    <property type="entry name" value="PbH1"/>
    <property type="match status" value="11"/>
</dbReference>
<dbReference type="InterPro" id="IPR006626">
    <property type="entry name" value="PbH1"/>
</dbReference>
<dbReference type="AlphaFoldDB" id="A0AAU7CJP4"/>
<dbReference type="InterPro" id="IPR012334">
    <property type="entry name" value="Pectin_lyas_fold"/>
</dbReference>
<protein>
    <submittedName>
        <fullName evidence="1">Right-handed parallel beta-helix repeat-containing protein</fullName>
    </submittedName>
</protein>
<organism evidence="1">
    <name type="scientific">Singulisphaera sp. Ch08</name>
    <dbReference type="NCBI Taxonomy" id="3120278"/>
    <lineage>
        <taxon>Bacteria</taxon>
        <taxon>Pseudomonadati</taxon>
        <taxon>Planctomycetota</taxon>
        <taxon>Planctomycetia</taxon>
        <taxon>Isosphaerales</taxon>
        <taxon>Isosphaeraceae</taxon>
        <taxon>Singulisphaera</taxon>
    </lineage>
</organism>
<name>A0AAU7CJP4_9BACT</name>
<dbReference type="RefSeq" id="WP_406698198.1">
    <property type="nucleotide sequence ID" value="NZ_CP155447.1"/>
</dbReference>
<reference evidence="1" key="1">
    <citation type="submission" date="2024-05" db="EMBL/GenBank/DDBJ databases">
        <title>Planctomycetes of the genus Singulisphaera possess chitinolytic capabilities.</title>
        <authorList>
            <person name="Ivanova A."/>
        </authorList>
    </citation>
    <scope>NUCLEOTIDE SEQUENCE</scope>
    <source>
        <strain evidence="1">Ch08T</strain>
    </source>
</reference>
<proteinExistence type="predicted"/>
<dbReference type="Gene3D" id="2.160.20.10">
    <property type="entry name" value="Single-stranded right-handed beta-helix, Pectin lyase-like"/>
    <property type="match status" value="2"/>
</dbReference>